<evidence type="ECO:0000313" key="2">
    <source>
        <dbReference type="Proteomes" id="UP000034947"/>
    </source>
</evidence>
<dbReference type="EMBL" id="JYKN01003289">
    <property type="protein sequence ID" value="KKK13162.1"/>
    <property type="molecule type" value="Genomic_DNA"/>
</dbReference>
<dbReference type="Proteomes" id="UP000034947">
    <property type="component" value="Unassembled WGS sequence"/>
</dbReference>
<dbReference type="AlphaFoldDB" id="A0A0F8WPJ4"/>
<keyword evidence="2" id="KW-1185">Reference proteome</keyword>
<proteinExistence type="predicted"/>
<dbReference type="VEuPathDB" id="FungiDB:P175DRAFT_0528440"/>
<name>A0A0F8WPJ4_9EURO</name>
<reference evidence="1 2" key="1">
    <citation type="submission" date="2015-02" db="EMBL/GenBank/DDBJ databases">
        <title>Draft Genome Sequences of Two Closely-Related Aflatoxigenic Aspergillus Species Obtained from the Cote d'Ivoire.</title>
        <authorList>
            <person name="Moore G.G."/>
            <person name="Beltz S.B."/>
            <person name="Mack B.M."/>
        </authorList>
    </citation>
    <scope>NUCLEOTIDE SEQUENCE [LARGE SCALE GENOMIC DNA]</scope>
    <source>
        <strain evidence="1 2">SRRC1432</strain>
    </source>
</reference>
<sequence length="174" mass="20377">MDGVIPPRLRTDTARELFLDTLQHVFQRQAEAWVAEDGREAPGRTRIWRKTWRGTGPGWYSTYLYCQQRGDAKLNTEQIPDAPRIQDWAWRVVFLDPEPNTWGPRVLYGRRLRFDSIPEFLDWYSSWLDHLDARGLRSLQRHARRCDTDCESDCCMHGQGLESFPLPGAVFPQV</sequence>
<comment type="caution">
    <text evidence="1">The sequence shown here is derived from an EMBL/GenBank/DDBJ whole genome shotgun (WGS) entry which is preliminary data.</text>
</comment>
<accession>A0A0F8WPJ4</accession>
<organism evidence="1 2">
    <name type="scientific">Aspergillus ochraceoroseus</name>
    <dbReference type="NCBI Taxonomy" id="138278"/>
    <lineage>
        <taxon>Eukaryota</taxon>
        <taxon>Fungi</taxon>
        <taxon>Dikarya</taxon>
        <taxon>Ascomycota</taxon>
        <taxon>Pezizomycotina</taxon>
        <taxon>Eurotiomycetes</taxon>
        <taxon>Eurotiomycetidae</taxon>
        <taxon>Eurotiales</taxon>
        <taxon>Aspergillaceae</taxon>
        <taxon>Aspergillus</taxon>
        <taxon>Aspergillus subgen. Nidulantes</taxon>
    </lineage>
</organism>
<gene>
    <name evidence="1" type="ORF">AOCH_001506</name>
</gene>
<dbReference type="OrthoDB" id="4403049at2759"/>
<evidence type="ECO:0000313" key="1">
    <source>
        <dbReference type="EMBL" id="KKK13162.1"/>
    </source>
</evidence>
<dbReference type="VEuPathDB" id="FungiDB:P175DRAFT_0427512"/>
<protein>
    <submittedName>
        <fullName evidence="1">Uncharacterized protein</fullName>
    </submittedName>
</protein>